<dbReference type="SUPFAM" id="SSF51445">
    <property type="entry name" value="(Trans)glycosidases"/>
    <property type="match status" value="1"/>
</dbReference>
<dbReference type="InterPro" id="IPR013785">
    <property type="entry name" value="Aldolase_TIM"/>
</dbReference>
<dbReference type="PANTHER" id="PTHR31268">
    <property type="match status" value="1"/>
</dbReference>
<dbReference type="PANTHER" id="PTHR31268:SF32">
    <property type="entry name" value="GALACTINOL--SUCROSE GALACTOSYLTRANSFERASE 2-RELATED"/>
    <property type="match status" value="1"/>
</dbReference>
<evidence type="ECO:0000256" key="1">
    <source>
        <dbReference type="ARBA" id="ARBA00001255"/>
    </source>
</evidence>
<comment type="catalytic activity">
    <reaction evidence="4">
        <text>alpha-D-galactosyl-(1-&gt;3)-1D-myo-inositol + sucrose = raffinose + myo-inositol</text>
        <dbReference type="Rhea" id="RHEA:20161"/>
        <dbReference type="ChEBI" id="CHEBI:16634"/>
        <dbReference type="ChEBI" id="CHEBI:17268"/>
        <dbReference type="ChEBI" id="CHEBI:17505"/>
        <dbReference type="ChEBI" id="CHEBI:17992"/>
        <dbReference type="EC" id="2.4.1.82"/>
    </reaction>
</comment>
<evidence type="ECO:0000313" key="5">
    <source>
        <dbReference type="EMBL" id="WRT63802.1"/>
    </source>
</evidence>
<dbReference type="Gene3D" id="3.20.20.70">
    <property type="entry name" value="Aldolase class I"/>
    <property type="match status" value="1"/>
</dbReference>
<proteinExistence type="inferred from homology"/>
<keyword evidence="6" id="KW-1185">Reference proteome</keyword>
<accession>A0ABZ1CPY9</accession>
<dbReference type="Proteomes" id="UP001329825">
    <property type="component" value="Chromosome 1"/>
</dbReference>
<dbReference type="Pfam" id="PF05691">
    <property type="entry name" value="Raffinose_syn"/>
    <property type="match status" value="1"/>
</dbReference>
<evidence type="ECO:0000256" key="4">
    <source>
        <dbReference type="ARBA" id="ARBA00049426"/>
    </source>
</evidence>
<organism evidence="5 6">
    <name type="scientific">Kwoniella shivajii</name>
    <dbReference type="NCBI Taxonomy" id="564305"/>
    <lineage>
        <taxon>Eukaryota</taxon>
        <taxon>Fungi</taxon>
        <taxon>Dikarya</taxon>
        <taxon>Basidiomycota</taxon>
        <taxon>Agaricomycotina</taxon>
        <taxon>Tremellomycetes</taxon>
        <taxon>Tremellales</taxon>
        <taxon>Cryptococcaceae</taxon>
        <taxon>Kwoniella</taxon>
    </lineage>
</organism>
<reference evidence="5 6" key="1">
    <citation type="submission" date="2024-01" db="EMBL/GenBank/DDBJ databases">
        <title>Comparative genomics of Cryptococcus and Kwoniella reveals pathogenesis evolution and contrasting modes of karyotype evolution via chromosome fusion or intercentromeric recombination.</title>
        <authorList>
            <person name="Coelho M.A."/>
            <person name="David-Palma M."/>
            <person name="Shea T."/>
            <person name="Bowers K."/>
            <person name="McGinley-Smith S."/>
            <person name="Mohammad A.W."/>
            <person name="Gnirke A."/>
            <person name="Yurkov A.M."/>
            <person name="Nowrousian M."/>
            <person name="Sun S."/>
            <person name="Cuomo C.A."/>
            <person name="Heitman J."/>
        </authorList>
    </citation>
    <scope>NUCLEOTIDE SEQUENCE [LARGE SCALE GENOMIC DNA]</scope>
    <source>
        <strain evidence="5">CBS 11374</strain>
    </source>
</reference>
<gene>
    <name evidence="5" type="ORF">IL334_000727</name>
</gene>
<evidence type="ECO:0008006" key="7">
    <source>
        <dbReference type="Google" id="ProtNLM"/>
    </source>
</evidence>
<dbReference type="InterPro" id="IPR017853">
    <property type="entry name" value="GH"/>
</dbReference>
<sequence>MSDSSYIQEIIVSTNENKIRVSLDWDRLIDFQVGKVVSLARDQQFWVSPDIASSLSAHSHKASHLILLKSKDGCTTLVLYPVSTSDVNNVFVIEDGKIKSNLQRVSLEKTDEIVWVICVEAKTPVQERRSVSKAIKIARGLVGSNKVDKSHDLDIFDQLGVCTWESFKQPDGSRTRPTLDLLLSIIPKHPIGTYLIDDGWQDVSPERKLNSFNAYSALGATLSETVEALKDRGVGKVGVWMTLQGYWEGIHPSSELVEKYHCKQYQVGKVLGGLEDESEPSGKTLFYPSPEKAGSFWEDYLTTLKESGIDFVKIDNQGYSEMAVDPAGLHLQRSLFLGCMKAVEKVFGLNAVIVCMAHNERMLNGPGGLNFDRPSDNLIFRNSDDFAIPLTLDHTDHIYMNLYTSILTSNLALIPDFDMLASSPKSQWPIYHALLRSLGPGPVLLSDTPHDIPDEALISRMTGETKDGVIKVIKATNAAQVLSRRWFSEGVRGSKEGPALVAGSKFGEVGGIIGAWNVHHPNTEAIAKDQISWEDVEDLLDLEENSASEYLLSIPLNISKHSQKQESNSPIVTLVNASDQGTMDIELEKGESEMVVVSKVYNLHAARLAIVGLKGKFASLAGIEHISTNKDSITFRSTYSAQAISIILIGEEDISSASIKASMDGVDSKVDVHAITIRQGTETVTGRLIDLHFPPESNQGQKAAWDVEIVLGH</sequence>
<name>A0ABZ1CPY9_9TREE</name>
<dbReference type="InterPro" id="IPR008811">
    <property type="entry name" value="Glycosyl_hydrolases_36"/>
</dbReference>
<evidence type="ECO:0000256" key="2">
    <source>
        <dbReference type="ARBA" id="ARBA00007240"/>
    </source>
</evidence>
<keyword evidence="3" id="KW-0119">Carbohydrate metabolism</keyword>
<evidence type="ECO:0000256" key="3">
    <source>
        <dbReference type="ARBA" id="ARBA00023277"/>
    </source>
</evidence>
<dbReference type="EMBL" id="CP141881">
    <property type="protein sequence ID" value="WRT63802.1"/>
    <property type="molecule type" value="Genomic_DNA"/>
</dbReference>
<dbReference type="GeneID" id="87952858"/>
<comment type="catalytic activity">
    <reaction evidence="1">
        <text>Hydrolysis of terminal, non-reducing alpha-D-galactose residues in alpha-D-galactosides, including galactose oligosaccharides, galactomannans and galactolipids.</text>
        <dbReference type="EC" id="3.2.1.22"/>
    </reaction>
</comment>
<evidence type="ECO:0000313" key="6">
    <source>
        <dbReference type="Proteomes" id="UP001329825"/>
    </source>
</evidence>
<comment type="similarity">
    <text evidence="2">Belongs to the glycosyl hydrolases 36 family.</text>
</comment>
<dbReference type="RefSeq" id="XP_062788542.1">
    <property type="nucleotide sequence ID" value="XM_062932491.1"/>
</dbReference>
<protein>
    <recommendedName>
        <fullName evidence="7">Alpha-galactosidase</fullName>
    </recommendedName>
</protein>